<name>A0A4Z1SLV8_GIAMU</name>
<accession>A0A4Z1SLV8</accession>
<dbReference type="EMBL" id="VDLU01000005">
    <property type="protein sequence ID" value="TNJ26644.1"/>
    <property type="molecule type" value="Genomic_DNA"/>
</dbReference>
<evidence type="ECO:0000313" key="4">
    <source>
        <dbReference type="Proteomes" id="UP000315496"/>
    </source>
</evidence>
<evidence type="ECO:0000313" key="3">
    <source>
        <dbReference type="EMBL" id="TNJ26644.1"/>
    </source>
</evidence>
<organism evidence="3 4">
    <name type="scientific">Giardia muris</name>
    <dbReference type="NCBI Taxonomy" id="5742"/>
    <lineage>
        <taxon>Eukaryota</taxon>
        <taxon>Metamonada</taxon>
        <taxon>Diplomonadida</taxon>
        <taxon>Hexamitidae</taxon>
        <taxon>Giardiinae</taxon>
        <taxon>Giardia</taxon>
    </lineage>
</organism>
<evidence type="ECO:0000256" key="1">
    <source>
        <dbReference type="SAM" id="Coils"/>
    </source>
</evidence>
<dbReference type="VEuPathDB" id="GiardiaDB:GMRT_13759"/>
<feature type="coiled-coil region" evidence="1">
    <location>
        <begin position="206"/>
        <end position="233"/>
    </location>
</feature>
<dbReference type="AlphaFoldDB" id="A0A4Z1SLV8"/>
<gene>
    <name evidence="3" type="ORF">GMRT_13759</name>
</gene>
<feature type="compositionally biased region" description="Acidic residues" evidence="2">
    <location>
        <begin position="440"/>
        <end position="454"/>
    </location>
</feature>
<feature type="coiled-coil region" evidence="1">
    <location>
        <begin position="337"/>
        <end position="406"/>
    </location>
</feature>
<keyword evidence="4" id="KW-1185">Reference proteome</keyword>
<dbReference type="OrthoDB" id="10254235at2759"/>
<keyword evidence="1" id="KW-0175">Coiled coil</keyword>
<comment type="caution">
    <text evidence="3">The sequence shown here is derived from an EMBL/GenBank/DDBJ whole genome shotgun (WGS) entry which is preliminary data.</text>
</comment>
<feature type="compositionally biased region" description="Basic and acidic residues" evidence="2">
    <location>
        <begin position="427"/>
        <end position="439"/>
    </location>
</feature>
<proteinExistence type="predicted"/>
<protein>
    <submittedName>
        <fullName evidence="3">Uncharacterized protein</fullName>
    </submittedName>
</protein>
<dbReference type="Proteomes" id="UP000315496">
    <property type="component" value="Chromosome 5"/>
</dbReference>
<feature type="region of interest" description="Disordered" evidence="2">
    <location>
        <begin position="407"/>
        <end position="455"/>
    </location>
</feature>
<reference evidence="3 4" key="1">
    <citation type="submission" date="2019-05" db="EMBL/GenBank/DDBJ databases">
        <title>The compact genome of Giardia muris reveals important steps in the evolution of intestinal protozoan parasites.</title>
        <authorList>
            <person name="Xu F."/>
            <person name="Jimenez-Gonzalez A."/>
            <person name="Einarsson E."/>
            <person name="Astvaldsson A."/>
            <person name="Peirasmaki D."/>
            <person name="Eckmann L."/>
            <person name="Andersson J.O."/>
            <person name="Svard S.G."/>
            <person name="Jerlstrom-Hultqvist J."/>
        </authorList>
    </citation>
    <scope>NUCLEOTIDE SEQUENCE [LARGE SCALE GENOMIC DNA]</scope>
    <source>
        <strain evidence="3 4">Roberts-Thomson</strain>
    </source>
</reference>
<evidence type="ECO:0000256" key="2">
    <source>
        <dbReference type="SAM" id="MobiDB-lite"/>
    </source>
</evidence>
<sequence>MPITSTVDRAKQLIGELQDDCPPAPSTRKGLASVVREFEETLIENQRLQAALEAHRREHKHQRNYVDTLKQALAIRAEDLGFDPTTEPNGVLALASLRDQLEAEQREHQVTRELTESLDARLRSCKQTLADLLRSSQAAAKKLKLSQERLSEYETHLAAWGDALGVQGELPAVSSAILGVSELRELATIVGAELGLTGRHSAKELKEAVLTQLLLLKDEARELRTQLDVARAENQDMSVVQSRLTLTVAQQEQSLSGTVTEIGRLRGLVGEQEAQLSECRALICELQQRQGPSVAASTSASASGGSVPTELTGSVINTRLTKADANSMKLSDLSGGNAAATADVEALLAENASLRQDVRELERVIDDLKQALQNKDVSIALLTGSAENHRAQLDNLLSTNLALTAENQRLKSPRRASEPELEPEPGLGRELEPGRRPEPEPEQEQESLPNDDEMQATVDRIMQAYRECGIDVGGLLGGLLE</sequence>